<dbReference type="OrthoDB" id="4207594at2759"/>
<dbReference type="GO" id="GO:0071004">
    <property type="term" value="C:U2-type prespliceosome"/>
    <property type="evidence" value="ECO:0007669"/>
    <property type="project" value="TreeGrafter"/>
</dbReference>
<feature type="compositionally biased region" description="Basic and acidic residues" evidence="8">
    <location>
        <begin position="238"/>
        <end position="249"/>
    </location>
</feature>
<dbReference type="InterPro" id="IPR034143">
    <property type="entry name" value="snRNP70_RRM"/>
</dbReference>
<dbReference type="InterPro" id="IPR035979">
    <property type="entry name" value="RBD_domain_sf"/>
</dbReference>
<keyword evidence="4 7" id="KW-0694">RNA-binding</keyword>
<keyword evidence="11" id="KW-1185">Reference proteome</keyword>
<comment type="subcellular location">
    <subcellularLocation>
        <location evidence="1">Nucleus speckle</location>
    </subcellularLocation>
    <subcellularLocation>
        <location evidence="2">Nucleus</location>
        <location evidence="2">Nucleoplasm</location>
    </subcellularLocation>
</comment>
<keyword evidence="3" id="KW-0507">mRNA processing</keyword>
<dbReference type="Pfam" id="PF12220">
    <property type="entry name" value="U1snRNP70_N"/>
    <property type="match status" value="1"/>
</dbReference>
<dbReference type="CDD" id="cd12236">
    <property type="entry name" value="RRM_snRNP70"/>
    <property type="match status" value="1"/>
</dbReference>
<evidence type="ECO:0000256" key="3">
    <source>
        <dbReference type="ARBA" id="ARBA00022664"/>
    </source>
</evidence>
<dbReference type="PANTHER" id="PTHR13952:SF5">
    <property type="entry name" value="U1 SMALL NUCLEAR RIBONUCLEOPROTEIN 70 KDA"/>
    <property type="match status" value="1"/>
</dbReference>
<dbReference type="GO" id="GO:0000398">
    <property type="term" value="P:mRNA splicing, via spliceosome"/>
    <property type="evidence" value="ECO:0007669"/>
    <property type="project" value="TreeGrafter"/>
</dbReference>
<dbReference type="FunFam" id="3.30.70.330:FF:000153">
    <property type="entry name" value="U1 small nuclear ribonucleoprotein 70 kDa"/>
    <property type="match status" value="1"/>
</dbReference>
<dbReference type="AlphaFoldDB" id="A0A151QVV9"/>
<evidence type="ECO:0000256" key="5">
    <source>
        <dbReference type="ARBA" id="ARBA00023242"/>
    </source>
</evidence>
<dbReference type="PANTHER" id="PTHR13952">
    <property type="entry name" value="U1 SMALL NUCLEAR RIBONUCLEOPROTEIN 70 KD"/>
    <property type="match status" value="1"/>
</dbReference>
<dbReference type="SUPFAM" id="SSF54928">
    <property type="entry name" value="RNA-binding domain, RBD"/>
    <property type="match status" value="1"/>
</dbReference>
<sequence length="492" mass="58613">MGDFNNDPLMRNQNAAVQARTKAQNRANVLQLKLIGQSHPTGLTANLLKLFEPRPPLEYKPPPEKRKCPPLTGMAQFVSKFAEPGDPEYAPHVPETETLSQRRARIHKLRLEKGAAKAVEELEKYDPHNDPNISGDPYKTLFVARLSYESTESRIKREFESYGAIKRVRLITDTVTNKPKGYAFIEYLHTRDMKAAYKQADGRKIEGRRVLVDVERGRTVPNWRPRRLGGGLGTTRVGGEEVNQKHSGREQQQSGPSHSEEPRVREDRHANRDREKSRERGKDRDRERERSLERPSDRARDRDHREDRHYRDRDRNRDKDREREKERDRGRDRDRTSDRDRGRDRDRDREHGRYHERDRDYEIGGTDRGHLRDRENDYDHVESKHEKEHHGEREREYELEDDHGWYNQPGYGHKRADPDDDPDRYEHHRGRGQYDEGDDHGDHYNQYPDRERMEDDYHTERATSESQDRERSRDIEHQYHRSERSHSRGYDY</sequence>
<evidence type="ECO:0000256" key="7">
    <source>
        <dbReference type="PROSITE-ProRule" id="PRU00176"/>
    </source>
</evidence>
<feature type="domain" description="RRM" evidence="9">
    <location>
        <begin position="139"/>
        <end position="217"/>
    </location>
</feature>
<feature type="compositionally biased region" description="Basic and acidic residues" evidence="8">
    <location>
        <begin position="440"/>
        <end position="492"/>
    </location>
</feature>
<feature type="compositionally biased region" description="Basic and acidic residues" evidence="8">
    <location>
        <begin position="258"/>
        <end position="396"/>
    </location>
</feature>
<evidence type="ECO:0000256" key="6">
    <source>
        <dbReference type="ARBA" id="ARBA00023274"/>
    </source>
</evidence>
<dbReference type="Gramene" id="C.cajan_44196.t">
    <property type="protein sequence ID" value="C.cajan_44196.t"/>
    <property type="gene ID" value="C.cajan_44196"/>
</dbReference>
<dbReference type="GO" id="GO:0005685">
    <property type="term" value="C:U1 snRNP"/>
    <property type="evidence" value="ECO:0007669"/>
    <property type="project" value="TreeGrafter"/>
</dbReference>
<organism evidence="10 11">
    <name type="scientific">Cajanus cajan</name>
    <name type="common">Pigeon pea</name>
    <name type="synonym">Cajanus indicus</name>
    <dbReference type="NCBI Taxonomy" id="3821"/>
    <lineage>
        <taxon>Eukaryota</taxon>
        <taxon>Viridiplantae</taxon>
        <taxon>Streptophyta</taxon>
        <taxon>Embryophyta</taxon>
        <taxon>Tracheophyta</taxon>
        <taxon>Spermatophyta</taxon>
        <taxon>Magnoliopsida</taxon>
        <taxon>eudicotyledons</taxon>
        <taxon>Gunneridae</taxon>
        <taxon>Pentapetalae</taxon>
        <taxon>rosids</taxon>
        <taxon>fabids</taxon>
        <taxon>Fabales</taxon>
        <taxon>Fabaceae</taxon>
        <taxon>Papilionoideae</taxon>
        <taxon>50 kb inversion clade</taxon>
        <taxon>NPAAA clade</taxon>
        <taxon>indigoferoid/millettioid clade</taxon>
        <taxon>Phaseoleae</taxon>
        <taxon>Cajanus</taxon>
    </lineage>
</organism>
<dbReference type="SMART" id="SM00360">
    <property type="entry name" value="RRM"/>
    <property type="match status" value="1"/>
</dbReference>
<keyword evidence="6 10" id="KW-0687">Ribonucleoprotein</keyword>
<evidence type="ECO:0000256" key="1">
    <source>
        <dbReference type="ARBA" id="ARBA00004324"/>
    </source>
</evidence>
<feature type="region of interest" description="Disordered" evidence="8">
    <location>
        <begin position="221"/>
        <end position="492"/>
    </location>
</feature>
<proteinExistence type="predicted"/>
<evidence type="ECO:0000259" key="9">
    <source>
        <dbReference type="PROSITE" id="PS50102"/>
    </source>
</evidence>
<dbReference type="OMA" id="HASHERE"/>
<dbReference type="GO" id="GO:0003729">
    <property type="term" value="F:mRNA binding"/>
    <property type="evidence" value="ECO:0007669"/>
    <property type="project" value="TreeGrafter"/>
</dbReference>
<dbReference type="InterPro" id="IPR022023">
    <property type="entry name" value="U1snRNP70_N"/>
</dbReference>
<evidence type="ECO:0000313" key="10">
    <source>
        <dbReference type="EMBL" id="KYP34372.1"/>
    </source>
</evidence>
<dbReference type="PROSITE" id="PS50102">
    <property type="entry name" value="RRM"/>
    <property type="match status" value="1"/>
</dbReference>
<dbReference type="InterPro" id="IPR051183">
    <property type="entry name" value="U1_U11-U12_snRNP_70-35kDa"/>
</dbReference>
<evidence type="ECO:0000256" key="2">
    <source>
        <dbReference type="ARBA" id="ARBA00004642"/>
    </source>
</evidence>
<protein>
    <submittedName>
        <fullName evidence="10">U1 small nuclear ribonucleoprotein 70 kDa</fullName>
    </submittedName>
</protein>
<dbReference type="GO" id="GO:0030619">
    <property type="term" value="F:U1 snRNA binding"/>
    <property type="evidence" value="ECO:0007669"/>
    <property type="project" value="InterPro"/>
</dbReference>
<keyword evidence="5" id="KW-0539">Nucleus</keyword>
<dbReference type="GO" id="GO:0016607">
    <property type="term" value="C:nuclear speck"/>
    <property type="evidence" value="ECO:0007669"/>
    <property type="project" value="UniProtKB-SubCell"/>
</dbReference>
<dbReference type="STRING" id="3821.A0A151QVV9"/>
<evidence type="ECO:0000256" key="4">
    <source>
        <dbReference type="ARBA" id="ARBA00022884"/>
    </source>
</evidence>
<dbReference type="Pfam" id="PF00076">
    <property type="entry name" value="RRM_1"/>
    <property type="match status" value="1"/>
</dbReference>
<name>A0A151QVV9_CAJCA</name>
<dbReference type="EMBL" id="KQ484613">
    <property type="protein sequence ID" value="KYP34372.1"/>
    <property type="molecule type" value="Genomic_DNA"/>
</dbReference>
<dbReference type="Gene3D" id="3.30.70.330">
    <property type="match status" value="1"/>
</dbReference>
<dbReference type="GO" id="GO:0071011">
    <property type="term" value="C:precatalytic spliceosome"/>
    <property type="evidence" value="ECO:0007669"/>
    <property type="project" value="TreeGrafter"/>
</dbReference>
<dbReference type="Proteomes" id="UP000075243">
    <property type="component" value="Unassembled WGS sequence"/>
</dbReference>
<reference evidence="10" key="1">
    <citation type="journal article" date="2012" name="Nat. Biotechnol.">
        <title>Draft genome sequence of pigeonpea (Cajanus cajan), an orphan legume crop of resource-poor farmers.</title>
        <authorList>
            <person name="Varshney R.K."/>
            <person name="Chen W."/>
            <person name="Li Y."/>
            <person name="Bharti A.K."/>
            <person name="Saxena R.K."/>
            <person name="Schlueter J.A."/>
            <person name="Donoghue M.T."/>
            <person name="Azam S."/>
            <person name="Fan G."/>
            <person name="Whaley A.M."/>
            <person name="Farmer A.D."/>
            <person name="Sheridan J."/>
            <person name="Iwata A."/>
            <person name="Tuteja R."/>
            <person name="Penmetsa R.V."/>
            <person name="Wu W."/>
            <person name="Upadhyaya H.D."/>
            <person name="Yang S.P."/>
            <person name="Shah T."/>
            <person name="Saxena K.B."/>
            <person name="Michael T."/>
            <person name="McCombie W.R."/>
            <person name="Yang B."/>
            <person name="Zhang G."/>
            <person name="Yang H."/>
            <person name="Wang J."/>
            <person name="Spillane C."/>
            <person name="Cook D.R."/>
            <person name="May G.D."/>
            <person name="Xu X."/>
            <person name="Jackson S.A."/>
        </authorList>
    </citation>
    <scope>NUCLEOTIDE SEQUENCE [LARGE SCALE GENOMIC DNA]</scope>
</reference>
<evidence type="ECO:0000313" key="11">
    <source>
        <dbReference type="Proteomes" id="UP000075243"/>
    </source>
</evidence>
<accession>A0A151QVV9</accession>
<evidence type="ECO:0000256" key="8">
    <source>
        <dbReference type="SAM" id="MobiDB-lite"/>
    </source>
</evidence>
<dbReference type="InterPro" id="IPR000504">
    <property type="entry name" value="RRM_dom"/>
</dbReference>
<dbReference type="InterPro" id="IPR012677">
    <property type="entry name" value="Nucleotide-bd_a/b_plait_sf"/>
</dbReference>
<gene>
    <name evidence="10" type="ORF">KK1_044684</name>
</gene>